<dbReference type="Proteomes" id="UP001150603">
    <property type="component" value="Unassembled WGS sequence"/>
</dbReference>
<accession>A0ACC1J069</accession>
<organism evidence="1 2">
    <name type="scientific">Linderina macrospora</name>
    <dbReference type="NCBI Taxonomy" id="4868"/>
    <lineage>
        <taxon>Eukaryota</taxon>
        <taxon>Fungi</taxon>
        <taxon>Fungi incertae sedis</taxon>
        <taxon>Zoopagomycota</taxon>
        <taxon>Kickxellomycotina</taxon>
        <taxon>Kickxellomycetes</taxon>
        <taxon>Kickxellales</taxon>
        <taxon>Kickxellaceae</taxon>
        <taxon>Linderina</taxon>
    </lineage>
</organism>
<feature type="non-terminal residue" evidence="1">
    <location>
        <position position="1"/>
    </location>
</feature>
<comment type="caution">
    <text evidence="1">The sequence shown here is derived from an EMBL/GenBank/DDBJ whole genome shotgun (WGS) entry which is preliminary data.</text>
</comment>
<protein>
    <submittedName>
        <fullName evidence="1">U3 snoRNP protein</fullName>
    </submittedName>
</protein>
<reference evidence="1" key="1">
    <citation type="submission" date="2022-07" db="EMBL/GenBank/DDBJ databases">
        <title>Phylogenomic reconstructions and comparative analyses of Kickxellomycotina fungi.</title>
        <authorList>
            <person name="Reynolds N.K."/>
            <person name="Stajich J.E."/>
            <person name="Barry K."/>
            <person name="Grigoriev I.V."/>
            <person name="Crous P."/>
            <person name="Smith M.E."/>
        </authorList>
    </citation>
    <scope>NUCLEOTIDE SEQUENCE</scope>
    <source>
        <strain evidence="1">NRRL 5244</strain>
    </source>
</reference>
<dbReference type="EMBL" id="JANBPW010005401">
    <property type="protein sequence ID" value="KAJ1932698.1"/>
    <property type="molecule type" value="Genomic_DNA"/>
</dbReference>
<feature type="non-terminal residue" evidence="1">
    <location>
        <position position="404"/>
    </location>
</feature>
<gene>
    <name evidence="1" type="primary">UTP20_4</name>
    <name evidence="1" type="ORF">FBU59_006283</name>
</gene>
<proteinExistence type="predicted"/>
<keyword evidence="2" id="KW-1185">Reference proteome</keyword>
<name>A0ACC1J069_9FUNG</name>
<evidence type="ECO:0000313" key="1">
    <source>
        <dbReference type="EMBL" id="KAJ1932698.1"/>
    </source>
</evidence>
<sequence>AVIEILVRDVFGEAALEKDADEWTTKIKEAKVHHGPDCFEILAQITNFANVRLMLAPLRDILQETDTPKRTKLVDRLLHQISVGLNRNRTYETKTVLLFSHSIIKQYLALSTKSAKDTEANREQMELQKRLKPTGDELVTVNMLRKDVMVKRDYLPANAHRFVHFGLELVYQGLKRERFDTSDAGVLGLLDPFVDLTGDGLYSRYNSVITMCCKAWTVLVRLPLPSLASSIPVVIKRLFDLFRQSSNTNSEMIQSAFKLLASLLRSKTAERLMEGYVPEEIEEVEAPAKKGKKGKKGEKAVVKPKSKAQQKSLLTDDQLRDLIDFIRPDIEEPERQATAFGLIRAILTRRMIVDSLYTLLDTVRELMVTAQMSHVRELCRLTWFQFLMDYPLGERRINSAMSFI</sequence>
<evidence type="ECO:0000313" key="2">
    <source>
        <dbReference type="Proteomes" id="UP001150603"/>
    </source>
</evidence>